<protein>
    <submittedName>
        <fullName evidence="1">Uncharacterized protein</fullName>
    </submittedName>
</protein>
<dbReference type="EMBL" id="JBIYDN010000016">
    <property type="protein sequence ID" value="MFK4444866.1"/>
    <property type="molecule type" value="Genomic_DNA"/>
</dbReference>
<reference evidence="1 2" key="1">
    <citation type="submission" date="2024-10" db="EMBL/GenBank/DDBJ databases">
        <authorList>
            <person name="Deangelis K."/>
            <person name="Huntemann M."/>
            <person name="Clum A."/>
            <person name="Wang J."/>
            <person name="Palaniappan K."/>
            <person name="Ritter S."/>
            <person name="Chen I.-M."/>
            <person name="Stamatis D."/>
            <person name="Reddy T."/>
            <person name="O'Malley R."/>
            <person name="Daum C."/>
            <person name="Ng V."/>
            <person name="Ivanova N."/>
            <person name="Kyrpides N."/>
            <person name="Woyke T."/>
        </authorList>
    </citation>
    <scope>NUCLEOTIDE SEQUENCE [LARGE SCALE GENOMIC DNA]</scope>
    <source>
        <strain evidence="1 2">GAS97</strain>
    </source>
</reference>
<organism evidence="1 2">
    <name type="scientific">Caballeronia udeis</name>
    <dbReference type="NCBI Taxonomy" id="1232866"/>
    <lineage>
        <taxon>Bacteria</taxon>
        <taxon>Pseudomonadati</taxon>
        <taxon>Pseudomonadota</taxon>
        <taxon>Betaproteobacteria</taxon>
        <taxon>Burkholderiales</taxon>
        <taxon>Burkholderiaceae</taxon>
        <taxon>Caballeronia</taxon>
    </lineage>
</organism>
<keyword evidence="2" id="KW-1185">Reference proteome</keyword>
<comment type="caution">
    <text evidence="1">The sequence shown here is derived from an EMBL/GenBank/DDBJ whole genome shotgun (WGS) entry which is preliminary data.</text>
</comment>
<gene>
    <name evidence="1" type="ORF">ABH943_004888</name>
</gene>
<evidence type="ECO:0000313" key="2">
    <source>
        <dbReference type="Proteomes" id="UP001620514"/>
    </source>
</evidence>
<reference evidence="1 2" key="2">
    <citation type="submission" date="2024-11" db="EMBL/GenBank/DDBJ databases">
        <title>Using genomics to understand microbial adaptation to soil warming.</title>
        <authorList>
            <person name="Deangelis K.M. PhD."/>
        </authorList>
    </citation>
    <scope>NUCLEOTIDE SEQUENCE [LARGE SCALE GENOMIC DNA]</scope>
    <source>
        <strain evidence="1 2">GAS97</strain>
    </source>
</reference>
<accession>A0ABW8MQZ8</accession>
<evidence type="ECO:0000313" key="1">
    <source>
        <dbReference type="EMBL" id="MFK4444866.1"/>
    </source>
</evidence>
<name>A0ABW8MQZ8_9BURK</name>
<sequence>MRRRIVFRHKSGQPRVCARATVGANVTRIEGNVLTPQLALLRTKQKREAS</sequence>
<proteinExistence type="predicted"/>
<dbReference type="RefSeq" id="WP_404609940.1">
    <property type="nucleotide sequence ID" value="NZ_JBIYDN010000016.1"/>
</dbReference>
<dbReference type="Proteomes" id="UP001620514">
    <property type="component" value="Unassembled WGS sequence"/>
</dbReference>